<evidence type="ECO:0000256" key="4">
    <source>
        <dbReference type="ARBA" id="ARBA00022692"/>
    </source>
</evidence>
<reference evidence="9" key="1">
    <citation type="journal article" date="2021" name="ISME J.">
        <title>Evolutionary origin and ecological implication of a unique nif island in free-living Bradyrhizobium lineages.</title>
        <authorList>
            <person name="Tao J."/>
        </authorList>
    </citation>
    <scope>NUCLEOTIDE SEQUENCE [LARGE SCALE GENOMIC DNA]</scope>
    <source>
        <strain evidence="9">SZCCT0094</strain>
    </source>
</reference>
<evidence type="ECO:0000256" key="5">
    <source>
        <dbReference type="ARBA" id="ARBA00022989"/>
    </source>
</evidence>
<feature type="transmembrane region" description="Helical" evidence="7">
    <location>
        <begin position="158"/>
        <end position="179"/>
    </location>
</feature>
<name>A0ABS5GAW5_9BRAD</name>
<protein>
    <submittedName>
        <fullName evidence="8">Oligosaccharide flippase family protein</fullName>
    </submittedName>
</protein>
<comment type="similarity">
    <text evidence="2">Belongs to the polysaccharide synthase family.</text>
</comment>
<accession>A0ABS5GAW5</accession>
<dbReference type="Pfam" id="PF13440">
    <property type="entry name" value="Polysacc_synt_3"/>
    <property type="match status" value="1"/>
</dbReference>
<feature type="transmembrane region" description="Helical" evidence="7">
    <location>
        <begin position="433"/>
        <end position="455"/>
    </location>
</feature>
<sequence length="478" mass="51530">MIARLITRGLDLVTLVALGRLLSPTDFGLVAIAMSIVQILEAILELPLSLALMTLSTRTKSHFDSAFTLQLLRGLVLTGIVLAIAWPLSLVYDDHRLIWLLFALAAAPASRGLISPRTVEYAIKFNYLPSLTMDVAGKCTALAASVSVAWFTGSYWSIAVATIASPVTMLILSYCFAPYRPAFSLKEWRTFESYLRASTAAQLVAAVVWQMDQLLLGRFVSRSDLGQFSMASNLAVLPLQVLVNQITSPLTVAFSAVKQDPDRLRAAYHKSAVGIMTIGLPILVWVSVNSDAIVRLVIGQKWLEAAPILHWLALGIIPSLFVGPLMPLATTLNRTVAFFRLNLAELCLKTPLMLVAIAHYGIAGVIAVRLVTATAVAGYAMYMVRGFIGLSLRGQLLGPWRAAASVAIATAAMIGAQHAISDANDMLSVAVKLAAVSVSGAICYWGTMFVLWSAAGRPDGLEDHIVKVVGGYWRRIHA</sequence>
<evidence type="ECO:0000313" key="8">
    <source>
        <dbReference type="EMBL" id="MBR1138462.1"/>
    </source>
</evidence>
<keyword evidence="6 7" id="KW-0472">Membrane</keyword>
<feature type="transmembrane region" description="Helical" evidence="7">
    <location>
        <begin position="97"/>
        <end position="114"/>
    </location>
</feature>
<organism evidence="8 9">
    <name type="scientific">Bradyrhizobium denitrificans</name>
    <dbReference type="NCBI Taxonomy" id="2734912"/>
    <lineage>
        <taxon>Bacteria</taxon>
        <taxon>Pseudomonadati</taxon>
        <taxon>Pseudomonadota</taxon>
        <taxon>Alphaproteobacteria</taxon>
        <taxon>Hyphomicrobiales</taxon>
        <taxon>Nitrobacteraceae</taxon>
        <taxon>Bradyrhizobium</taxon>
    </lineage>
</organism>
<comment type="subcellular location">
    <subcellularLocation>
        <location evidence="1">Cell membrane</location>
        <topology evidence="1">Multi-pass membrane protein</topology>
    </subcellularLocation>
</comment>
<feature type="transmembrane region" description="Helical" evidence="7">
    <location>
        <begin position="267"/>
        <end position="288"/>
    </location>
</feature>
<proteinExistence type="inferred from homology"/>
<evidence type="ECO:0000256" key="3">
    <source>
        <dbReference type="ARBA" id="ARBA00022475"/>
    </source>
</evidence>
<keyword evidence="3" id="KW-1003">Cell membrane</keyword>
<keyword evidence="4 7" id="KW-0812">Transmembrane</keyword>
<feature type="transmembrane region" description="Helical" evidence="7">
    <location>
        <begin position="402"/>
        <end position="421"/>
    </location>
</feature>
<feature type="transmembrane region" description="Helical" evidence="7">
    <location>
        <begin position="27"/>
        <end position="50"/>
    </location>
</feature>
<comment type="caution">
    <text evidence="8">The sequence shown here is derived from an EMBL/GenBank/DDBJ whole genome shotgun (WGS) entry which is preliminary data.</text>
</comment>
<dbReference type="PANTHER" id="PTHR30250">
    <property type="entry name" value="PST FAMILY PREDICTED COLANIC ACID TRANSPORTER"/>
    <property type="match status" value="1"/>
</dbReference>
<evidence type="ECO:0000256" key="6">
    <source>
        <dbReference type="ARBA" id="ARBA00023136"/>
    </source>
</evidence>
<evidence type="ECO:0000256" key="7">
    <source>
        <dbReference type="SAM" id="Phobius"/>
    </source>
</evidence>
<keyword evidence="5 7" id="KW-1133">Transmembrane helix</keyword>
<keyword evidence="9" id="KW-1185">Reference proteome</keyword>
<evidence type="ECO:0000256" key="2">
    <source>
        <dbReference type="ARBA" id="ARBA00007430"/>
    </source>
</evidence>
<feature type="transmembrane region" description="Helical" evidence="7">
    <location>
        <begin position="71"/>
        <end position="91"/>
    </location>
</feature>
<dbReference type="Proteomes" id="UP001314635">
    <property type="component" value="Unassembled WGS sequence"/>
</dbReference>
<evidence type="ECO:0000256" key="1">
    <source>
        <dbReference type="ARBA" id="ARBA00004651"/>
    </source>
</evidence>
<dbReference type="PANTHER" id="PTHR30250:SF10">
    <property type="entry name" value="LIPOPOLYSACCHARIDE BIOSYNTHESIS PROTEIN WZXC"/>
    <property type="match status" value="1"/>
</dbReference>
<gene>
    <name evidence="8" type="ORF">JQ619_22080</name>
</gene>
<feature type="transmembrane region" description="Helical" evidence="7">
    <location>
        <begin position="352"/>
        <end position="382"/>
    </location>
</feature>
<feature type="transmembrane region" description="Helical" evidence="7">
    <location>
        <begin position="308"/>
        <end position="332"/>
    </location>
</feature>
<evidence type="ECO:0000313" key="9">
    <source>
        <dbReference type="Proteomes" id="UP001314635"/>
    </source>
</evidence>
<dbReference type="EMBL" id="JAFCLK010000021">
    <property type="protein sequence ID" value="MBR1138462.1"/>
    <property type="molecule type" value="Genomic_DNA"/>
</dbReference>
<dbReference type="InterPro" id="IPR050833">
    <property type="entry name" value="Poly_Biosynth_Transport"/>
</dbReference>